<dbReference type="Pfam" id="PF09594">
    <property type="entry name" value="GT87"/>
    <property type="match status" value="1"/>
</dbReference>
<keyword evidence="2" id="KW-1003">Cell membrane</keyword>
<reference evidence="10 11" key="1">
    <citation type="submission" date="2019-06" db="EMBL/GenBank/DDBJ databases">
        <authorList>
            <person name="Rodrigo-Torres L."/>
            <person name="Arahal R. D."/>
            <person name="Lucena T."/>
        </authorList>
    </citation>
    <scope>NUCLEOTIDE SEQUENCE [LARGE SCALE GENOMIC DNA]</scope>
    <source>
        <strain evidence="10 11">SW08-7</strain>
    </source>
</reference>
<dbReference type="InterPro" id="IPR018584">
    <property type="entry name" value="GT87"/>
</dbReference>
<sequence>MVPPSLSTRQRLIVALGALISLLAWLSIRPWDFKAWMIGAPFGRDFVNFWLAPRLFLAGQGAVVADIAVYRDAVMATFGITDDPKLLFVYPPHTLLFLAPFAPLPFLPGVLVWTALNLAALAATTRLWLGAAARPGLIFVICTAPPAGAMVLYGHFGGLIALASTLAVLESRRRPWIAGLCLACLSVKPQFALALGLILLGAGRWRWIPAAVLGTAALVALSAALFGLDSWERFIGVTMPIQSAFITEFKARWIAHSVTPYFGARFWGMPAAGAWALQAATTLLALAAAVAVLRRMGPEAGPGTEAAPRMDPTALLVVLLAPIVMQPYASHYELAIVAPGLTLLALGRPAAPLALAVWLLIPLARILITFDHPILCVLVPGALFAVAWRLLAPGALSAAVGAGSARESVSQHPSRAVPVAARGPAAC</sequence>
<evidence type="ECO:0000256" key="8">
    <source>
        <dbReference type="SAM" id="Phobius"/>
    </source>
</evidence>
<keyword evidence="12" id="KW-1185">Reference proteome</keyword>
<protein>
    <recommendedName>
        <fullName evidence="13">Polyprenol-phosphate-mannose-dependent alpha-(1-2)-phosphatidylinositol mannoside mannosyltransferase</fullName>
    </recommendedName>
</protein>
<evidence type="ECO:0008006" key="13">
    <source>
        <dbReference type="Google" id="ProtNLM"/>
    </source>
</evidence>
<evidence type="ECO:0000256" key="7">
    <source>
        <dbReference type="ARBA" id="ARBA00024033"/>
    </source>
</evidence>
<organism evidence="10 11">
    <name type="scientific">Methylobacterium dankookense</name>
    <dbReference type="NCBI Taxonomy" id="560405"/>
    <lineage>
        <taxon>Bacteria</taxon>
        <taxon>Pseudomonadati</taxon>
        <taxon>Pseudomonadota</taxon>
        <taxon>Alphaproteobacteria</taxon>
        <taxon>Hyphomicrobiales</taxon>
        <taxon>Methylobacteriaceae</taxon>
        <taxon>Methylobacterium</taxon>
    </lineage>
</organism>
<dbReference type="AlphaFoldDB" id="A0A564FWH0"/>
<dbReference type="EMBL" id="BPQI01000005">
    <property type="protein sequence ID" value="GJD54381.1"/>
    <property type="molecule type" value="Genomic_DNA"/>
</dbReference>
<reference evidence="9" key="2">
    <citation type="journal article" date="2021" name="Front. Microbiol.">
        <title>Comprehensive Comparative Genomics and Phenotyping of Methylobacterium Species.</title>
        <authorList>
            <person name="Alessa O."/>
            <person name="Ogura Y."/>
            <person name="Fujitani Y."/>
            <person name="Takami H."/>
            <person name="Hayashi T."/>
            <person name="Sahin N."/>
            <person name="Tani A."/>
        </authorList>
    </citation>
    <scope>NUCLEOTIDE SEQUENCE</scope>
    <source>
        <strain evidence="9">DSM 22415</strain>
    </source>
</reference>
<feature type="transmembrane region" description="Helical" evidence="8">
    <location>
        <begin position="12"/>
        <end position="31"/>
    </location>
</feature>
<comment type="subcellular location">
    <subcellularLocation>
        <location evidence="1">Cell membrane</location>
        <topology evidence="1">Multi-pass membrane protein</topology>
    </subcellularLocation>
</comment>
<evidence type="ECO:0000256" key="2">
    <source>
        <dbReference type="ARBA" id="ARBA00022475"/>
    </source>
</evidence>
<evidence type="ECO:0000256" key="5">
    <source>
        <dbReference type="ARBA" id="ARBA00022989"/>
    </source>
</evidence>
<gene>
    <name evidence="9" type="ORF">IFDJLNFL_0252</name>
    <name evidence="10" type="ORF">MTDSW087_01804</name>
</gene>
<feature type="transmembrane region" description="Helical" evidence="8">
    <location>
        <begin position="176"/>
        <end position="200"/>
    </location>
</feature>
<evidence type="ECO:0000256" key="4">
    <source>
        <dbReference type="ARBA" id="ARBA00022692"/>
    </source>
</evidence>
<keyword evidence="4 8" id="KW-0812">Transmembrane</keyword>
<feature type="transmembrane region" description="Helical" evidence="8">
    <location>
        <begin position="373"/>
        <end position="391"/>
    </location>
</feature>
<feature type="transmembrane region" description="Helical" evidence="8">
    <location>
        <begin position="313"/>
        <end position="330"/>
    </location>
</feature>
<dbReference type="OrthoDB" id="7679563at2"/>
<name>A0A564FWH0_9HYPH</name>
<keyword evidence="6 8" id="KW-0472">Membrane</keyword>
<accession>A0A564FWH0</accession>
<evidence type="ECO:0000313" key="11">
    <source>
        <dbReference type="Proteomes" id="UP000401717"/>
    </source>
</evidence>
<dbReference type="EMBL" id="CABFVH010000008">
    <property type="protein sequence ID" value="VUF12116.1"/>
    <property type="molecule type" value="Genomic_DNA"/>
</dbReference>
<evidence type="ECO:0000313" key="10">
    <source>
        <dbReference type="EMBL" id="VUF12116.1"/>
    </source>
</evidence>
<keyword evidence="3" id="KW-0808">Transferase</keyword>
<feature type="transmembrane region" description="Helical" evidence="8">
    <location>
        <begin position="136"/>
        <end position="156"/>
    </location>
</feature>
<dbReference type="Proteomes" id="UP000401717">
    <property type="component" value="Unassembled WGS sequence"/>
</dbReference>
<evidence type="ECO:0000313" key="12">
    <source>
        <dbReference type="Proteomes" id="UP001055303"/>
    </source>
</evidence>
<dbReference type="Proteomes" id="UP001055303">
    <property type="component" value="Unassembled WGS sequence"/>
</dbReference>
<feature type="transmembrane region" description="Helical" evidence="8">
    <location>
        <begin position="207"/>
        <end position="228"/>
    </location>
</feature>
<feature type="transmembrane region" description="Helical" evidence="8">
    <location>
        <begin position="272"/>
        <end position="293"/>
    </location>
</feature>
<feature type="transmembrane region" description="Helical" evidence="8">
    <location>
        <begin position="336"/>
        <end position="361"/>
    </location>
</feature>
<evidence type="ECO:0000256" key="6">
    <source>
        <dbReference type="ARBA" id="ARBA00023136"/>
    </source>
</evidence>
<comment type="similarity">
    <text evidence="7">Belongs to the glycosyltransferase 87 family.</text>
</comment>
<dbReference type="GO" id="GO:0016758">
    <property type="term" value="F:hexosyltransferase activity"/>
    <property type="evidence" value="ECO:0007669"/>
    <property type="project" value="InterPro"/>
</dbReference>
<dbReference type="GO" id="GO:0005886">
    <property type="term" value="C:plasma membrane"/>
    <property type="evidence" value="ECO:0007669"/>
    <property type="project" value="UniProtKB-SubCell"/>
</dbReference>
<evidence type="ECO:0000313" key="9">
    <source>
        <dbReference type="EMBL" id="GJD54381.1"/>
    </source>
</evidence>
<evidence type="ECO:0000256" key="1">
    <source>
        <dbReference type="ARBA" id="ARBA00004651"/>
    </source>
</evidence>
<proteinExistence type="inferred from homology"/>
<keyword evidence="5 8" id="KW-1133">Transmembrane helix</keyword>
<evidence type="ECO:0000256" key="3">
    <source>
        <dbReference type="ARBA" id="ARBA00022679"/>
    </source>
</evidence>
<dbReference type="RefSeq" id="WP_144762947.1">
    <property type="nucleotide sequence ID" value="NZ_BPQI01000005.1"/>
</dbReference>
<reference evidence="9" key="3">
    <citation type="submission" date="2021-08" db="EMBL/GenBank/DDBJ databases">
        <authorList>
            <person name="Tani A."/>
            <person name="Ola A."/>
            <person name="Ogura Y."/>
            <person name="Katsura K."/>
            <person name="Hayashi T."/>
        </authorList>
    </citation>
    <scope>NUCLEOTIDE SEQUENCE</scope>
    <source>
        <strain evidence="9">DSM 22415</strain>
    </source>
</reference>